<dbReference type="GO" id="GO:0000056">
    <property type="term" value="P:ribosomal small subunit export from nucleus"/>
    <property type="evidence" value="ECO:0007669"/>
    <property type="project" value="TreeGrafter"/>
</dbReference>
<gene>
    <name evidence="6" type="ORF">I316_07942</name>
</gene>
<dbReference type="PANTHER" id="PTHR13102:SF0">
    <property type="entry name" value="NUCLEOLAR PROTEIN 9"/>
    <property type="match status" value="1"/>
</dbReference>
<proteinExistence type="predicted"/>
<accession>A0A1B9GH60</accession>
<dbReference type="Pfam" id="PF22493">
    <property type="entry name" value="PUF_NOP9"/>
    <property type="match status" value="1"/>
</dbReference>
<dbReference type="Gene3D" id="1.25.10.10">
    <property type="entry name" value="Leucine-rich Repeat Variant"/>
    <property type="match status" value="2"/>
</dbReference>
<name>A0A1B9GH60_9TREE</name>
<keyword evidence="2" id="KW-0677">Repeat</keyword>
<reference evidence="6 7" key="1">
    <citation type="submission" date="2013-07" db="EMBL/GenBank/DDBJ databases">
        <title>The Genome Sequence of Cryptococcus heveanensis BCC8398.</title>
        <authorList>
            <consortium name="The Broad Institute Genome Sequencing Platform"/>
            <person name="Cuomo C."/>
            <person name="Litvintseva A."/>
            <person name="Chen Y."/>
            <person name="Heitman J."/>
            <person name="Sun S."/>
            <person name="Springer D."/>
            <person name="Dromer F."/>
            <person name="Young S.K."/>
            <person name="Zeng Q."/>
            <person name="Gargeya S."/>
            <person name="Fitzgerald M."/>
            <person name="Abouelleil A."/>
            <person name="Alvarado L."/>
            <person name="Berlin A.M."/>
            <person name="Chapman S.B."/>
            <person name="Dewar J."/>
            <person name="Goldberg J."/>
            <person name="Griggs A."/>
            <person name="Gujja S."/>
            <person name="Hansen M."/>
            <person name="Howarth C."/>
            <person name="Imamovic A."/>
            <person name="Larimer J."/>
            <person name="McCowan C."/>
            <person name="Murphy C."/>
            <person name="Pearson M."/>
            <person name="Priest M."/>
            <person name="Roberts A."/>
            <person name="Saif S."/>
            <person name="Shea T."/>
            <person name="Sykes S."/>
            <person name="Wortman J."/>
            <person name="Nusbaum C."/>
            <person name="Birren B."/>
        </authorList>
    </citation>
    <scope>NUCLEOTIDE SEQUENCE [LARGE SCALE GENOMIC DNA]</scope>
    <source>
        <strain evidence="6 7">BCC8398</strain>
    </source>
</reference>
<dbReference type="EMBL" id="KV700150">
    <property type="protein sequence ID" value="OCF30414.1"/>
    <property type="molecule type" value="Genomic_DNA"/>
</dbReference>
<dbReference type="GO" id="GO:0030688">
    <property type="term" value="C:preribosome, small subunit precursor"/>
    <property type="evidence" value="ECO:0007669"/>
    <property type="project" value="TreeGrafter"/>
</dbReference>
<dbReference type="GO" id="GO:0000480">
    <property type="term" value="P:endonucleolytic cleavage in 5'-ETS of tricistronic rRNA transcript (SSU-rRNA, 5.8S rRNA, LSU-rRNA)"/>
    <property type="evidence" value="ECO:0007669"/>
    <property type="project" value="TreeGrafter"/>
</dbReference>
<evidence type="ECO:0000256" key="4">
    <source>
        <dbReference type="ARBA" id="ARBA00031929"/>
    </source>
</evidence>
<feature type="compositionally biased region" description="Basic residues" evidence="5">
    <location>
        <begin position="787"/>
        <end position="796"/>
    </location>
</feature>
<evidence type="ECO:0000256" key="2">
    <source>
        <dbReference type="ARBA" id="ARBA00022737"/>
    </source>
</evidence>
<dbReference type="SUPFAM" id="SSF48371">
    <property type="entry name" value="ARM repeat"/>
    <property type="match status" value="2"/>
</dbReference>
<evidence type="ECO:0000256" key="5">
    <source>
        <dbReference type="SAM" id="MobiDB-lite"/>
    </source>
</evidence>
<sequence>MPKEQIRKRGKRKPKNDVEVPELPPTTEIHEPIPSTSATGIHPARAALLAGRPLPPSEPAQQTQGENGEVYGEGEGAADWTRGSRVDSESPFGVLDPDVKAYFRSVEEQIKDWEGVSSEGEEREDRQLFLSSVLSELRSHELPTSTDPETSIILERLLPSLNDWGRRVIGDAFGDNWPEVIRHRFGSHVAQSWMTLAAGTLDREARDIWPPQQAKQDASVGLLPTMANLFTNLISTLLPIFPQLLSSPHAAPPLRLLLLILTPNRPLPVLGAEGSSADVSNGLIRSKRSNKFRTNQGVKGKSILGDEEGKGKQKASERKVPAALSGFRKQIRKELMDKLAHGEWKAMGVDAVGSATVQLLLEFEVEDGEAEVEGSLFDVLTEGLITHLQKTPETPLETQPYLLSLLASQTGTRLFESLLVLSPQPIFNALWSTYFEKKLGKLAGHPYANFVVAKGVARLDSKAIEGLIAEVKGVSGGRGLIKAARTSVLQALVERSVALGRCQETVLNLLYSCLELPSDKKTGLVPCLMALKTYPMYQAILTGGAEPVEDEEAALPSEAVDAEAEASAAAAARLAAWQNRRSVKPKAKEGEVEPNMQGCLILQGMMGMKDVNSTMLDSLTAQPVEIILTYAKSPIASHFIDSVFTNSTVPPKYRRKIMMSLQDHWRVLVDDRLGSRVVDTIWDRADGYMKEKIARTLIPHQVSLGQSQYGKYFIRRAEISLLDRRPNEWRERIVGVKHHFAHQQAATAPASAPVIQSHKPQAKEGAGEKRKEKEADEIDELFAGVDKKHKHKKRKV</sequence>
<evidence type="ECO:0000256" key="1">
    <source>
        <dbReference type="ARBA" id="ARBA00016427"/>
    </source>
</evidence>
<dbReference type="GO" id="GO:0000447">
    <property type="term" value="P:endonucleolytic cleavage in ITS1 to separate SSU-rRNA from 5.8S rRNA and LSU-rRNA from tricistronic rRNA transcript (SSU-rRNA, 5.8S rRNA, LSU-rRNA)"/>
    <property type="evidence" value="ECO:0007669"/>
    <property type="project" value="TreeGrafter"/>
</dbReference>
<dbReference type="InterPro" id="IPR001313">
    <property type="entry name" value="Pumilio_RNA-bd_rpt"/>
</dbReference>
<dbReference type="SMART" id="SM00025">
    <property type="entry name" value="Pumilio"/>
    <property type="match status" value="4"/>
</dbReference>
<dbReference type="AlphaFoldDB" id="A0A1B9GH60"/>
<organism evidence="6 7">
    <name type="scientific">Kwoniella heveanensis BCC8398</name>
    <dbReference type="NCBI Taxonomy" id="1296120"/>
    <lineage>
        <taxon>Eukaryota</taxon>
        <taxon>Fungi</taxon>
        <taxon>Dikarya</taxon>
        <taxon>Basidiomycota</taxon>
        <taxon>Agaricomycotina</taxon>
        <taxon>Tremellomycetes</taxon>
        <taxon>Tremellales</taxon>
        <taxon>Cryptococcaceae</taxon>
        <taxon>Kwoniella</taxon>
    </lineage>
</organism>
<dbReference type="GO" id="GO:0030686">
    <property type="term" value="C:90S preribosome"/>
    <property type="evidence" value="ECO:0007669"/>
    <property type="project" value="TreeGrafter"/>
</dbReference>
<evidence type="ECO:0000313" key="7">
    <source>
        <dbReference type="Proteomes" id="UP000092666"/>
    </source>
</evidence>
<dbReference type="InterPro" id="IPR016024">
    <property type="entry name" value="ARM-type_fold"/>
</dbReference>
<dbReference type="InterPro" id="IPR040000">
    <property type="entry name" value="NOP9"/>
</dbReference>
<protein>
    <recommendedName>
        <fullName evidence="1">Nucleolar protein 9</fullName>
    </recommendedName>
    <alternativeName>
        <fullName evidence="3 4">Pumilio domain-containing protein NOP9</fullName>
    </alternativeName>
</protein>
<dbReference type="InterPro" id="IPR011989">
    <property type="entry name" value="ARM-like"/>
</dbReference>
<keyword evidence="7" id="KW-1185">Reference proteome</keyword>
<feature type="compositionally biased region" description="Basic and acidic residues" evidence="5">
    <location>
        <begin position="761"/>
        <end position="774"/>
    </location>
</feature>
<reference evidence="7" key="2">
    <citation type="submission" date="2013-12" db="EMBL/GenBank/DDBJ databases">
        <title>Evolution of pathogenesis and genome organization in the Tremellales.</title>
        <authorList>
            <person name="Cuomo C."/>
            <person name="Litvintseva A."/>
            <person name="Heitman J."/>
            <person name="Chen Y."/>
            <person name="Sun S."/>
            <person name="Springer D."/>
            <person name="Dromer F."/>
            <person name="Young S."/>
            <person name="Zeng Q."/>
            <person name="Chapman S."/>
            <person name="Gujja S."/>
            <person name="Saif S."/>
            <person name="Birren B."/>
        </authorList>
    </citation>
    <scope>NUCLEOTIDE SEQUENCE [LARGE SCALE GENOMIC DNA]</scope>
    <source>
        <strain evidence="7">BCC8398</strain>
    </source>
</reference>
<dbReference type="Proteomes" id="UP000092666">
    <property type="component" value="Unassembled WGS sequence"/>
</dbReference>
<dbReference type="PANTHER" id="PTHR13102">
    <property type="entry name" value="NUCLEOLAR PROTEIN 9"/>
    <property type="match status" value="1"/>
</dbReference>
<dbReference type="STRING" id="1296120.A0A1B9GH60"/>
<feature type="region of interest" description="Disordered" evidence="5">
    <location>
        <begin position="1"/>
        <end position="92"/>
    </location>
</feature>
<feature type="compositionally biased region" description="Low complexity" evidence="5">
    <location>
        <begin position="43"/>
        <end position="52"/>
    </location>
</feature>
<evidence type="ECO:0000313" key="6">
    <source>
        <dbReference type="EMBL" id="OCF30414.1"/>
    </source>
</evidence>
<dbReference type="GO" id="GO:0000472">
    <property type="term" value="P:endonucleolytic cleavage to generate mature 5'-end of SSU-rRNA from (SSU-rRNA, 5.8S rRNA, LSU-rRNA)"/>
    <property type="evidence" value="ECO:0007669"/>
    <property type="project" value="TreeGrafter"/>
</dbReference>
<evidence type="ECO:0000256" key="3">
    <source>
        <dbReference type="ARBA" id="ARBA00030932"/>
    </source>
</evidence>
<dbReference type="GO" id="GO:0005730">
    <property type="term" value="C:nucleolus"/>
    <property type="evidence" value="ECO:0007669"/>
    <property type="project" value="TreeGrafter"/>
</dbReference>
<dbReference type="GO" id="GO:0003723">
    <property type="term" value="F:RNA binding"/>
    <property type="evidence" value="ECO:0007669"/>
    <property type="project" value="InterPro"/>
</dbReference>
<feature type="region of interest" description="Disordered" evidence="5">
    <location>
        <begin position="745"/>
        <end position="796"/>
    </location>
</feature>
<dbReference type="OrthoDB" id="392571at2759"/>